<accession>A0A6C0E1B4</accession>
<dbReference type="AlphaFoldDB" id="A0A6C0E1B4"/>
<sequence length="167" mass="20392">MESNKEFISKIIYNSIGIFDKFLYFPNPFMQKKLRDIDFSNDIIFLKVLDNKLYLYVFSNFTYEYADDVIFDYNDDLIAISLANWIYNNNYYRSNFKSLSYSLDYNLTKNNYISMDMKINVYSKKYLPDEYYKLKKNEVHYNIKVISHLMYKNELDGYLRNFEMKNI</sequence>
<reference evidence="1" key="1">
    <citation type="journal article" date="2020" name="Nature">
        <title>Giant virus diversity and host interactions through global metagenomics.</title>
        <authorList>
            <person name="Schulz F."/>
            <person name="Roux S."/>
            <person name="Paez-Espino D."/>
            <person name="Jungbluth S."/>
            <person name="Walsh D.A."/>
            <person name="Denef V.J."/>
            <person name="McMahon K.D."/>
            <person name="Konstantinidis K.T."/>
            <person name="Eloe-Fadrosh E.A."/>
            <person name="Kyrpides N.C."/>
            <person name="Woyke T."/>
        </authorList>
    </citation>
    <scope>NUCLEOTIDE SEQUENCE</scope>
    <source>
        <strain evidence="1">GVMAG-M-3300023179-111</strain>
    </source>
</reference>
<name>A0A6C0E1B4_9ZZZZ</name>
<dbReference type="EMBL" id="MN739709">
    <property type="protein sequence ID" value="QHT22323.1"/>
    <property type="molecule type" value="Genomic_DNA"/>
</dbReference>
<protein>
    <submittedName>
        <fullName evidence="1">Uncharacterized protein</fullName>
    </submittedName>
</protein>
<evidence type="ECO:0000313" key="1">
    <source>
        <dbReference type="EMBL" id="QHT22323.1"/>
    </source>
</evidence>
<proteinExistence type="predicted"/>
<organism evidence="1">
    <name type="scientific">viral metagenome</name>
    <dbReference type="NCBI Taxonomy" id="1070528"/>
    <lineage>
        <taxon>unclassified sequences</taxon>
        <taxon>metagenomes</taxon>
        <taxon>organismal metagenomes</taxon>
    </lineage>
</organism>